<feature type="region of interest" description="Disordered" evidence="4">
    <location>
        <begin position="1049"/>
        <end position="1139"/>
    </location>
</feature>
<feature type="compositionally biased region" description="Polar residues" evidence="4">
    <location>
        <begin position="99"/>
        <end position="109"/>
    </location>
</feature>
<evidence type="ECO:0008006" key="7">
    <source>
        <dbReference type="Google" id="ProtNLM"/>
    </source>
</evidence>
<dbReference type="GO" id="GO:0005634">
    <property type="term" value="C:nucleus"/>
    <property type="evidence" value="ECO:0007669"/>
    <property type="project" value="UniProtKB-SubCell"/>
</dbReference>
<evidence type="ECO:0000256" key="3">
    <source>
        <dbReference type="ARBA" id="ARBA00023242"/>
    </source>
</evidence>
<dbReference type="GO" id="GO:0010997">
    <property type="term" value="F:anaphase-promoting complex binding"/>
    <property type="evidence" value="ECO:0007669"/>
    <property type="project" value="TreeGrafter"/>
</dbReference>
<feature type="compositionally biased region" description="Polar residues" evidence="4">
    <location>
        <begin position="441"/>
        <end position="461"/>
    </location>
</feature>
<dbReference type="GO" id="GO:0033314">
    <property type="term" value="P:mitotic DNA replication checkpoint signaling"/>
    <property type="evidence" value="ECO:0007669"/>
    <property type="project" value="TreeGrafter"/>
</dbReference>
<feature type="compositionally biased region" description="Polar residues" evidence="4">
    <location>
        <begin position="507"/>
        <end position="535"/>
    </location>
</feature>
<proteinExistence type="predicted"/>
<feature type="compositionally biased region" description="Polar residues" evidence="4">
    <location>
        <begin position="254"/>
        <end position="263"/>
    </location>
</feature>
<feature type="compositionally biased region" description="Acidic residues" evidence="4">
    <location>
        <begin position="1114"/>
        <end position="1132"/>
    </location>
</feature>
<feature type="compositionally biased region" description="Acidic residues" evidence="4">
    <location>
        <begin position="740"/>
        <end position="771"/>
    </location>
</feature>
<protein>
    <recommendedName>
        <fullName evidence="7">Claspin</fullName>
    </recommendedName>
</protein>
<evidence type="ECO:0000256" key="4">
    <source>
        <dbReference type="SAM" id="MobiDB-lite"/>
    </source>
</evidence>
<feature type="compositionally biased region" description="Basic and acidic residues" evidence="4">
    <location>
        <begin position="416"/>
        <end position="425"/>
    </location>
</feature>
<feature type="region of interest" description="Disordered" evidence="4">
    <location>
        <begin position="1"/>
        <end position="66"/>
    </location>
</feature>
<feature type="compositionally biased region" description="Basic and acidic residues" evidence="4">
    <location>
        <begin position="336"/>
        <end position="356"/>
    </location>
</feature>
<feature type="region of interest" description="Disordered" evidence="4">
    <location>
        <begin position="149"/>
        <end position="394"/>
    </location>
</feature>
<feature type="compositionally biased region" description="Polar residues" evidence="4">
    <location>
        <begin position="545"/>
        <end position="557"/>
    </location>
</feature>
<keyword evidence="6" id="KW-1185">Reference proteome</keyword>
<feature type="compositionally biased region" description="Basic and acidic residues" evidence="4">
    <location>
        <begin position="318"/>
        <end position="328"/>
    </location>
</feature>
<comment type="subcellular location">
    <subcellularLocation>
        <location evidence="1">Nucleus</location>
    </subcellularLocation>
</comment>
<feature type="region of interest" description="Disordered" evidence="4">
    <location>
        <begin position="1299"/>
        <end position="1327"/>
    </location>
</feature>
<evidence type="ECO:0000313" key="5">
    <source>
        <dbReference type="EnsemblMetazoa" id="XP_019773635.1"/>
    </source>
</evidence>
<dbReference type="GO" id="GO:0007095">
    <property type="term" value="P:mitotic G2 DNA damage checkpoint signaling"/>
    <property type="evidence" value="ECO:0007669"/>
    <property type="project" value="TreeGrafter"/>
</dbReference>
<dbReference type="InterPro" id="IPR024146">
    <property type="entry name" value="Claspin"/>
</dbReference>
<evidence type="ECO:0000256" key="2">
    <source>
        <dbReference type="ARBA" id="ARBA00022553"/>
    </source>
</evidence>
<feature type="compositionally biased region" description="Acidic residues" evidence="4">
    <location>
        <begin position="783"/>
        <end position="800"/>
    </location>
</feature>
<feature type="region of interest" description="Disordered" evidence="4">
    <location>
        <begin position="713"/>
        <end position="833"/>
    </location>
</feature>
<feature type="region of interest" description="Disordered" evidence="4">
    <location>
        <begin position="1372"/>
        <end position="1391"/>
    </location>
</feature>
<reference evidence="5" key="2">
    <citation type="submission" date="2024-08" db="UniProtKB">
        <authorList>
            <consortium name="EnsemblMetazoa"/>
        </authorList>
    </citation>
    <scope>IDENTIFICATION</scope>
</reference>
<feature type="compositionally biased region" description="Basic and acidic residues" evidence="4">
    <location>
        <begin position="149"/>
        <end position="158"/>
    </location>
</feature>
<feature type="region of interest" description="Disordered" evidence="4">
    <location>
        <begin position="416"/>
        <end position="577"/>
    </location>
</feature>
<feature type="compositionally biased region" description="Polar residues" evidence="4">
    <location>
        <begin position="20"/>
        <end position="32"/>
    </location>
</feature>
<feature type="compositionally biased region" description="Polar residues" evidence="4">
    <location>
        <begin position="1318"/>
        <end position="1327"/>
    </location>
</feature>
<feature type="compositionally biased region" description="Basic and acidic residues" evidence="4">
    <location>
        <begin position="824"/>
        <end position="833"/>
    </location>
</feature>
<evidence type="ECO:0000313" key="6">
    <source>
        <dbReference type="Proteomes" id="UP000019118"/>
    </source>
</evidence>
<feature type="compositionally biased region" description="Basic and acidic residues" evidence="4">
    <location>
        <begin position="187"/>
        <end position="203"/>
    </location>
</feature>
<reference evidence="6" key="1">
    <citation type="journal article" date="2013" name="Genome Biol.">
        <title>Draft genome of the mountain pine beetle, Dendroctonus ponderosae Hopkins, a major forest pest.</title>
        <authorList>
            <person name="Keeling C.I."/>
            <person name="Yuen M.M."/>
            <person name="Liao N.Y."/>
            <person name="Docking T.R."/>
            <person name="Chan S.K."/>
            <person name="Taylor G.A."/>
            <person name="Palmquist D.L."/>
            <person name="Jackman S.D."/>
            <person name="Nguyen A."/>
            <person name="Li M."/>
            <person name="Henderson H."/>
            <person name="Janes J.K."/>
            <person name="Zhao Y."/>
            <person name="Pandoh P."/>
            <person name="Moore R."/>
            <person name="Sperling F.A."/>
            <person name="Huber D.P."/>
            <person name="Birol I."/>
            <person name="Jones S.J."/>
            <person name="Bohlmann J."/>
        </authorList>
    </citation>
    <scope>NUCLEOTIDE SEQUENCE</scope>
</reference>
<keyword evidence="3" id="KW-0539">Nucleus</keyword>
<dbReference type="EnsemblMetazoa" id="XM_019918076.1">
    <property type="protein sequence ID" value="XP_019773635.1"/>
    <property type="gene ID" value="LOC109546906"/>
</dbReference>
<dbReference type="Proteomes" id="UP000019118">
    <property type="component" value="Unassembled WGS sequence"/>
</dbReference>
<accession>A0AAR5QK77</accession>
<dbReference type="PANTHER" id="PTHR14396">
    <property type="entry name" value="CLASPIN"/>
    <property type="match status" value="1"/>
</dbReference>
<feature type="compositionally biased region" description="Basic and acidic residues" evidence="4">
    <location>
        <begin position="56"/>
        <end position="66"/>
    </location>
</feature>
<sequence>MDLPNSLRSMDEPSVGLGIQENNGSIPSSPMAPQNIEPCVPDGLSGPEGSLGISSESKRSEITEKNRVEANKLAPLEHVLDKPISGPLLDDTGSDRAKSINSEKVNSTSRVRRKIRRITILESDSELEELSRTQEVEEYTRSVQDYDGSEFRCSDAKGNRPGANEGESLAHVSIQHRSGLILDDSDSDNKEKEEEVSADHCKEVNCTSKRKPKSRIIGRVDSDNDSNSEEQMATEPPEVMADNLLTEDDDAASVFSTNSSNGEIVSETKGKQHNSALALLCDSESDDEQMPSKQDYSLSEKEPTQQTSGKSAKIRLQRQFEKDRENFPKKVTTVKDAAEQRKQIQSESQRMLRERTISLPYHKPKTRSLKEFLSRRPKLSRALPEQAKRTAPSIAIKMTNDQLELISIKLKEREKEVKEFYRSESESDNEESESVEGNHIATDNEQKPASNEATANNSESAIQEDPVQVQNRNGADLQTSNNEVEPETSTEPISHTEAQLETEEQPNELSLNEPMNQQDQSNATISESNSIQAQKRASETYDFTLDSSIEDPNTSTEVELGKPDSSGSEKAPTFSFTEIDREIENFAHSGETVDSKELAPPCPAKSALELLKEKLANDTPKLSGEHDDLIDLNSVTKPNQFVELMERFAKHVSSTKKNRNQHKVKLSIVSVERGGDIRKEEVAVNVDSDEEDLVVEEKPGAKLHKLKVDLQNQMQQKKAELWQQKAAKGLRAGALTSEGQENEEDVLDDDEEETEMTDEEETDEDLEDDVDMREKSRKKSDFLDEEADVTDDDEEEEDESVKEGFENNAVEDQEEVVSEPGTSEDIHEPEQRKVLKRILKPTDSDSEEEDLFNDSVAQKSLTNVQLDSTITADEDDIPSHQPPQVETPVKAAVSQGKSITEFLTPISFLTSIQNLASISKSNKKEAFMSPFKMPLDLQNGRSVKQKKLFSDTDILDSQGSLNTQEFSLNVQGPSAEEPPNTQDLLNICSGQFTGITPIESTESTGKVDEFKEAQSGEFKSLGQEDMIISQLLDEEELELFKKKFDSPVNQASTVPENKEVSGGGVIDSDDDGETVGAGLKKRKNQKRIQFSDDDSSEDGLNEDEEKIDLHDNVESDNEQDVAYDSEENEIEISEAGKPQKFKLKDFVEAEAELSESEWGSEDEDEKDMDKLEFELGDTETFDEEQVKSDLEKIHMRRMLDDDTREVKLLQELLLEDGEMHGTGRQRQFKWKNIDLADERVENKQDDDIFFDEEESEEQWRKKRHEREMFLKQQQQRNLDVDFLGNGQLLQIGQKILQKSQNSQNTAPVEKTKADKSPFKNTPFNIQNKRGSFLNRSDQVLNRVAKFTKVVTEVDIHSKKTTKHFLFQRVSADASSSSTTGKKRKAAEGTPRLLKKLRLNTDLSPAVKKLDKPERSRKLFNF</sequence>
<dbReference type="PANTHER" id="PTHR14396:SF10">
    <property type="entry name" value="CLASPIN"/>
    <property type="match status" value="1"/>
</dbReference>
<name>A0AAR5QK77_DENPD</name>
<keyword evidence="2" id="KW-0597">Phosphoprotein</keyword>
<feature type="compositionally biased region" description="Acidic residues" evidence="4">
    <location>
        <begin position="1091"/>
        <end position="1106"/>
    </location>
</feature>
<feature type="compositionally biased region" description="Polar residues" evidence="4">
    <location>
        <begin position="468"/>
        <end position="499"/>
    </location>
</feature>
<evidence type="ECO:0000256" key="1">
    <source>
        <dbReference type="ARBA" id="ARBA00004123"/>
    </source>
</evidence>
<organism evidence="5 6">
    <name type="scientific">Dendroctonus ponderosae</name>
    <name type="common">Mountain pine beetle</name>
    <dbReference type="NCBI Taxonomy" id="77166"/>
    <lineage>
        <taxon>Eukaryota</taxon>
        <taxon>Metazoa</taxon>
        <taxon>Ecdysozoa</taxon>
        <taxon>Arthropoda</taxon>
        <taxon>Hexapoda</taxon>
        <taxon>Insecta</taxon>
        <taxon>Pterygota</taxon>
        <taxon>Neoptera</taxon>
        <taxon>Endopterygota</taxon>
        <taxon>Coleoptera</taxon>
        <taxon>Polyphaga</taxon>
        <taxon>Cucujiformia</taxon>
        <taxon>Curculionidae</taxon>
        <taxon>Scolytinae</taxon>
        <taxon>Dendroctonus</taxon>
    </lineage>
</organism>
<feature type="region of interest" description="Disordered" evidence="4">
    <location>
        <begin position="82"/>
        <end position="111"/>
    </location>
</feature>
<feature type="region of interest" description="Disordered" evidence="4">
    <location>
        <begin position="873"/>
        <end position="892"/>
    </location>
</feature>